<name>A0A0G1Y009_9BACT</name>
<accession>A0A0G1Y009</accession>
<proteinExistence type="predicted"/>
<keyword evidence="8" id="KW-0175">Coiled coil</keyword>
<dbReference type="SUPFAM" id="SSF47384">
    <property type="entry name" value="Homodimeric domain of signal transducing histidine kinase"/>
    <property type="match status" value="1"/>
</dbReference>
<dbReference type="PROSITE" id="PS50109">
    <property type="entry name" value="HIS_KIN"/>
    <property type="match status" value="1"/>
</dbReference>
<feature type="transmembrane region" description="Helical" evidence="9">
    <location>
        <begin position="17"/>
        <end position="36"/>
    </location>
</feature>
<dbReference type="AlphaFoldDB" id="A0A0G1Y009"/>
<evidence type="ECO:0000256" key="6">
    <source>
        <dbReference type="ARBA" id="ARBA00022777"/>
    </source>
</evidence>
<keyword evidence="9" id="KW-0472">Membrane</keyword>
<dbReference type="PROSITE" id="PS50885">
    <property type="entry name" value="HAMP"/>
    <property type="match status" value="1"/>
</dbReference>
<keyword evidence="5" id="KW-0808">Transferase</keyword>
<evidence type="ECO:0000313" key="13">
    <source>
        <dbReference type="Proteomes" id="UP000034290"/>
    </source>
</evidence>
<reference evidence="12 13" key="1">
    <citation type="journal article" date="2015" name="Nature">
        <title>rRNA introns, odd ribosomes, and small enigmatic genomes across a large radiation of phyla.</title>
        <authorList>
            <person name="Brown C.T."/>
            <person name="Hug L.A."/>
            <person name="Thomas B.C."/>
            <person name="Sharon I."/>
            <person name="Castelle C.J."/>
            <person name="Singh A."/>
            <person name="Wilkins M.J."/>
            <person name="Williams K.H."/>
            <person name="Banfield J.F."/>
        </authorList>
    </citation>
    <scope>NUCLEOTIDE SEQUENCE [LARGE SCALE GENOMIC DNA]</scope>
</reference>
<dbReference type="Proteomes" id="UP000034290">
    <property type="component" value="Unassembled WGS sequence"/>
</dbReference>
<dbReference type="InterPro" id="IPR005467">
    <property type="entry name" value="His_kinase_dom"/>
</dbReference>
<protein>
    <recommendedName>
        <fullName evidence="3">histidine kinase</fullName>
        <ecNumber evidence="3">2.7.13.3</ecNumber>
    </recommendedName>
</protein>
<dbReference type="InterPro" id="IPR036890">
    <property type="entry name" value="HATPase_C_sf"/>
</dbReference>
<evidence type="ECO:0000256" key="3">
    <source>
        <dbReference type="ARBA" id="ARBA00012438"/>
    </source>
</evidence>
<dbReference type="Pfam" id="PF00672">
    <property type="entry name" value="HAMP"/>
    <property type="match status" value="1"/>
</dbReference>
<keyword evidence="7" id="KW-0902">Two-component regulatory system</keyword>
<dbReference type="GO" id="GO:0000155">
    <property type="term" value="F:phosphorelay sensor kinase activity"/>
    <property type="evidence" value="ECO:0007669"/>
    <property type="project" value="InterPro"/>
</dbReference>
<comment type="caution">
    <text evidence="12">The sequence shown here is derived from an EMBL/GenBank/DDBJ whole genome shotgun (WGS) entry which is preliminary data.</text>
</comment>
<gene>
    <name evidence="12" type="ORF">UY81_C0022G0002</name>
</gene>
<dbReference type="EMBL" id="LCRM01000022">
    <property type="protein sequence ID" value="KKW36556.1"/>
    <property type="molecule type" value="Genomic_DNA"/>
</dbReference>
<dbReference type="Pfam" id="PF00512">
    <property type="entry name" value="HisKA"/>
    <property type="match status" value="1"/>
</dbReference>
<organism evidence="12 13">
    <name type="scientific">Candidatus Giovannonibacteria bacterium GW2011_GWA2_53_7</name>
    <dbReference type="NCBI Taxonomy" id="1618650"/>
    <lineage>
        <taxon>Bacteria</taxon>
        <taxon>Candidatus Giovannoniibacteriota</taxon>
    </lineage>
</organism>
<evidence type="ECO:0000256" key="8">
    <source>
        <dbReference type="SAM" id="Coils"/>
    </source>
</evidence>
<dbReference type="Gene3D" id="1.10.287.130">
    <property type="match status" value="1"/>
</dbReference>
<sequence length="540" mass="59628">MIPSTFVKPRTIQQKTLVGYGTIVAVSFLMLVAGFYELGSITLMGRNLVPINNERAHIEDVSKKLVSLDASVDRYVQSGGAADMGESIRREARALRDSGEELRGSAVLPDTRSQLGTLLDAIVRLEDVASALPAVSYEQFPFQGETVFAQSREVRVLLSAVSDSSLAELSSTIQREQAVVSYGWKVLLTVESLLLLAALLLAVKGSEMIAGPLHRLQEMATKIARGEYNTRIEVSGDDEIGELGFSLNAMADRLTHYNQELEREVESRTKDLNEKMEALRVSNRELDQTATLLTHREQELTQANERLRELDRLKSEFLSVAAHQLRTPLSAIKWVFSIVLEDRTGPLNEEQRSFLVKGKESNERMVRLVDDMLTVTRIESGHSDYTLTRVSMKKFLDEVTANFPLIASDRGVRFETRTDIDPSPEVMIDTERMPFVFENVIDNAIKYTPAGGVVSVTLTRGAGSVVVTITDTGIGIPVEEQKEIFTKFFRATNAVKVVTDGNGLGLFVVKTIVERHGGTVSFASEVGKGTVFTIELPVAV</sequence>
<dbReference type="InterPro" id="IPR003660">
    <property type="entry name" value="HAMP_dom"/>
</dbReference>
<keyword evidence="9" id="KW-0812">Transmembrane</keyword>
<evidence type="ECO:0000256" key="1">
    <source>
        <dbReference type="ARBA" id="ARBA00000085"/>
    </source>
</evidence>
<comment type="subcellular location">
    <subcellularLocation>
        <location evidence="2">Membrane</location>
    </subcellularLocation>
</comment>
<dbReference type="CDD" id="cd00082">
    <property type="entry name" value="HisKA"/>
    <property type="match status" value="1"/>
</dbReference>
<evidence type="ECO:0000259" key="11">
    <source>
        <dbReference type="PROSITE" id="PS50885"/>
    </source>
</evidence>
<dbReference type="SUPFAM" id="SSF55874">
    <property type="entry name" value="ATPase domain of HSP90 chaperone/DNA topoisomerase II/histidine kinase"/>
    <property type="match status" value="1"/>
</dbReference>
<comment type="catalytic activity">
    <reaction evidence="1">
        <text>ATP + protein L-histidine = ADP + protein N-phospho-L-histidine.</text>
        <dbReference type="EC" id="2.7.13.3"/>
    </reaction>
</comment>
<evidence type="ECO:0000256" key="5">
    <source>
        <dbReference type="ARBA" id="ARBA00022679"/>
    </source>
</evidence>
<dbReference type="CDD" id="cd00075">
    <property type="entry name" value="HATPase"/>
    <property type="match status" value="1"/>
</dbReference>
<dbReference type="PRINTS" id="PR00344">
    <property type="entry name" value="BCTRLSENSOR"/>
</dbReference>
<dbReference type="CDD" id="cd06225">
    <property type="entry name" value="HAMP"/>
    <property type="match status" value="1"/>
</dbReference>
<evidence type="ECO:0000256" key="4">
    <source>
        <dbReference type="ARBA" id="ARBA00022553"/>
    </source>
</evidence>
<dbReference type="EC" id="2.7.13.3" evidence="3"/>
<keyword evidence="4" id="KW-0597">Phosphoprotein</keyword>
<dbReference type="PANTHER" id="PTHR43711:SF31">
    <property type="entry name" value="HISTIDINE KINASE"/>
    <property type="match status" value="1"/>
</dbReference>
<dbReference type="SMART" id="SM00387">
    <property type="entry name" value="HATPase_c"/>
    <property type="match status" value="1"/>
</dbReference>
<keyword evidence="9" id="KW-1133">Transmembrane helix</keyword>
<dbReference type="InterPro" id="IPR003594">
    <property type="entry name" value="HATPase_dom"/>
</dbReference>
<evidence type="ECO:0000256" key="9">
    <source>
        <dbReference type="SAM" id="Phobius"/>
    </source>
</evidence>
<evidence type="ECO:0000256" key="2">
    <source>
        <dbReference type="ARBA" id="ARBA00004370"/>
    </source>
</evidence>
<dbReference type="SMART" id="SM00304">
    <property type="entry name" value="HAMP"/>
    <property type="match status" value="1"/>
</dbReference>
<feature type="coiled-coil region" evidence="8">
    <location>
        <begin position="258"/>
        <end position="316"/>
    </location>
</feature>
<dbReference type="Gene3D" id="3.30.565.10">
    <property type="entry name" value="Histidine kinase-like ATPase, C-terminal domain"/>
    <property type="match status" value="1"/>
</dbReference>
<dbReference type="GO" id="GO:0016020">
    <property type="term" value="C:membrane"/>
    <property type="evidence" value="ECO:0007669"/>
    <property type="project" value="UniProtKB-SubCell"/>
</dbReference>
<dbReference type="InterPro" id="IPR036097">
    <property type="entry name" value="HisK_dim/P_sf"/>
</dbReference>
<evidence type="ECO:0000259" key="10">
    <source>
        <dbReference type="PROSITE" id="PS50109"/>
    </source>
</evidence>
<dbReference type="InterPro" id="IPR003661">
    <property type="entry name" value="HisK_dim/P_dom"/>
</dbReference>
<dbReference type="Gene3D" id="6.10.340.10">
    <property type="match status" value="1"/>
</dbReference>
<dbReference type="Pfam" id="PF02518">
    <property type="entry name" value="HATPase_c"/>
    <property type="match status" value="1"/>
</dbReference>
<evidence type="ECO:0000256" key="7">
    <source>
        <dbReference type="ARBA" id="ARBA00023012"/>
    </source>
</evidence>
<dbReference type="SUPFAM" id="SSF158472">
    <property type="entry name" value="HAMP domain-like"/>
    <property type="match status" value="1"/>
</dbReference>
<dbReference type="InterPro" id="IPR050736">
    <property type="entry name" value="Sensor_HK_Regulatory"/>
</dbReference>
<keyword evidence="6 12" id="KW-0418">Kinase</keyword>
<dbReference type="InterPro" id="IPR004358">
    <property type="entry name" value="Sig_transdc_His_kin-like_C"/>
</dbReference>
<dbReference type="PANTHER" id="PTHR43711">
    <property type="entry name" value="TWO-COMPONENT HISTIDINE KINASE"/>
    <property type="match status" value="1"/>
</dbReference>
<evidence type="ECO:0000313" key="12">
    <source>
        <dbReference type="EMBL" id="KKW36556.1"/>
    </source>
</evidence>
<dbReference type="FunFam" id="3.30.565.10:FF:000006">
    <property type="entry name" value="Sensor histidine kinase WalK"/>
    <property type="match status" value="1"/>
</dbReference>
<feature type="domain" description="Histidine kinase" evidence="10">
    <location>
        <begin position="320"/>
        <end position="540"/>
    </location>
</feature>
<feature type="domain" description="HAMP" evidence="11">
    <location>
        <begin position="207"/>
        <end position="259"/>
    </location>
</feature>
<dbReference type="SMART" id="SM00388">
    <property type="entry name" value="HisKA"/>
    <property type="match status" value="1"/>
</dbReference>